<keyword evidence="3" id="KW-1185">Reference proteome</keyword>
<dbReference type="AlphaFoldDB" id="C1GSW4"/>
<dbReference type="RefSeq" id="XP_015701303.1">
    <property type="nucleotide sequence ID" value="XM_015844395.1"/>
</dbReference>
<evidence type="ECO:0000313" key="3">
    <source>
        <dbReference type="Proteomes" id="UP000002059"/>
    </source>
</evidence>
<sequence length="490" mass="55254">MFEIEDGKLSSMLESMSLSPLTPTMTGLTIKYDGHTVPFESTIEIKTRVSHRPLEIEEVAPQLWVSQTPKLRPEVEDVAIEIKRWEDRNQTDLRKLAALLDKMLREVKGCDTFSVALSYKSSGSIFVPFLFHIINLSAWQSYRAVAWPPLTTSIHIGGVQYNTEVSKIPYLASFVKFQAKAQPGITEFVHGPILLFSEALKGIERVIDSVSESKGDKSKARDAAFKLLYLMPFGEFDDEVKNSTKIFNTVLFLVPHSGTFKWSTRSIMRAAYEERFVLSAKQRTSLDKWEKGEAARRPAEEDSDMTTKEESDWWNRGTIWNCTKKQFDSVVHASVVCLKTVIFDGLAASCIETAPPRAMMPGETDLLFQLWLDNYYKKPCPSDSQDVAKPTPKSFYPNSRIWILRNLTTWEFVISYSVALKPEYVSGPFISGIGFGEMILSRICWSTSGFISMENKHHINTASGLGISSISFHLIDSTMGTVLGKTLVMK</sequence>
<evidence type="ECO:0000313" key="2">
    <source>
        <dbReference type="EMBL" id="EEH39147.2"/>
    </source>
</evidence>
<accession>C1GSW4</accession>
<dbReference type="GeneID" id="9099898"/>
<dbReference type="Proteomes" id="UP000002059">
    <property type="component" value="Partially assembled WGS sequence"/>
</dbReference>
<protein>
    <submittedName>
        <fullName evidence="2">Uncharacterized protein</fullName>
    </submittedName>
</protein>
<name>C1GSW4_PARBA</name>
<proteinExistence type="predicted"/>
<organism evidence="2 3">
    <name type="scientific">Paracoccidioides lutzii (strain ATCC MYA-826 / Pb01)</name>
    <name type="common">Paracoccidioides brasiliensis</name>
    <dbReference type="NCBI Taxonomy" id="502779"/>
    <lineage>
        <taxon>Eukaryota</taxon>
        <taxon>Fungi</taxon>
        <taxon>Dikarya</taxon>
        <taxon>Ascomycota</taxon>
        <taxon>Pezizomycotina</taxon>
        <taxon>Eurotiomycetes</taxon>
        <taxon>Eurotiomycetidae</taxon>
        <taxon>Onygenales</taxon>
        <taxon>Ajellomycetaceae</taxon>
        <taxon>Paracoccidioides</taxon>
    </lineage>
</organism>
<dbReference type="STRING" id="502779.C1GSW4"/>
<dbReference type="KEGG" id="pbl:PAAG_01609"/>
<dbReference type="VEuPathDB" id="FungiDB:PAAG_01609"/>
<evidence type="ECO:0000256" key="1">
    <source>
        <dbReference type="SAM" id="MobiDB-lite"/>
    </source>
</evidence>
<gene>
    <name evidence="2" type="ORF">PAAG_01609</name>
</gene>
<feature type="region of interest" description="Disordered" evidence="1">
    <location>
        <begin position="289"/>
        <end position="308"/>
    </location>
</feature>
<dbReference type="EMBL" id="KN293994">
    <property type="protein sequence ID" value="EEH39147.2"/>
    <property type="molecule type" value="Genomic_DNA"/>
</dbReference>
<dbReference type="OrthoDB" id="5393654at2759"/>
<dbReference type="HOGENOM" id="CLU_556799_0_0_1"/>
<dbReference type="eggNOG" id="ENOG502S952">
    <property type="taxonomic scope" value="Eukaryota"/>
</dbReference>
<reference evidence="2 3" key="1">
    <citation type="journal article" date="2011" name="PLoS Genet.">
        <title>Comparative genomic analysis of human fungal pathogens causing paracoccidioidomycosis.</title>
        <authorList>
            <person name="Desjardins C.A."/>
            <person name="Champion M.D."/>
            <person name="Holder J.W."/>
            <person name="Muszewska A."/>
            <person name="Goldberg J."/>
            <person name="Bailao A.M."/>
            <person name="Brigido M.M."/>
            <person name="Ferreira M.E."/>
            <person name="Garcia A.M."/>
            <person name="Grynberg M."/>
            <person name="Gujja S."/>
            <person name="Heiman D.I."/>
            <person name="Henn M.R."/>
            <person name="Kodira C.D."/>
            <person name="Leon-Narvaez H."/>
            <person name="Longo L.V."/>
            <person name="Ma L.J."/>
            <person name="Malavazi I."/>
            <person name="Matsuo A.L."/>
            <person name="Morais F.V."/>
            <person name="Pereira M."/>
            <person name="Rodriguez-Brito S."/>
            <person name="Sakthikumar S."/>
            <person name="Salem-Izacc S.M."/>
            <person name="Sykes S.M."/>
            <person name="Teixeira M.M."/>
            <person name="Vallejo M.C."/>
            <person name="Walter M.E."/>
            <person name="Yandava C."/>
            <person name="Young S."/>
            <person name="Zeng Q."/>
            <person name="Zucker J."/>
            <person name="Felipe M.S."/>
            <person name="Goldman G.H."/>
            <person name="Haas B.J."/>
            <person name="McEwen J.G."/>
            <person name="Nino-Vega G."/>
            <person name="Puccia R."/>
            <person name="San-Blas G."/>
            <person name="Soares C.M."/>
            <person name="Birren B.W."/>
            <person name="Cuomo C.A."/>
        </authorList>
    </citation>
    <scope>NUCLEOTIDE SEQUENCE [LARGE SCALE GENOMIC DNA]</scope>
    <source>
        <strain evidence="3">ATCC MYA-826 / Pb01</strain>
    </source>
</reference>